<dbReference type="OrthoDB" id="5291372at2"/>
<reference evidence="2" key="1">
    <citation type="journal article" date="2013" name="ISME J.">
        <title>A small predatory core genome in the divergent marine Bacteriovorax marinus SJ and the terrestrial Bdellovibrio bacteriovorus.</title>
        <authorList>
            <person name="Crossman L.C."/>
            <person name="Chen H."/>
            <person name="Cerdeno-Tarraga A.M."/>
            <person name="Brooks K."/>
            <person name="Quail M.A."/>
            <person name="Pineiro S.A."/>
            <person name="Hobley L."/>
            <person name="Sockett R.E."/>
            <person name="Bentley S.D."/>
            <person name="Parkhill J."/>
            <person name="Williams H.N."/>
            <person name="Stine O.C."/>
        </authorList>
    </citation>
    <scope>NUCLEOTIDE SEQUENCE [LARGE SCALE GENOMIC DNA]</scope>
    <source>
        <strain evidence="2">ATCC BAA-682 / DSM 15412 / SJ</strain>
    </source>
</reference>
<gene>
    <name evidence="1" type="ordered locus">BMS_2276</name>
</gene>
<accession>E1X4A6</accession>
<name>E1X4A6_HALMS</name>
<keyword evidence="2" id="KW-1185">Reference proteome</keyword>
<dbReference type="HOGENOM" id="CLU_1146080_0_0_7"/>
<dbReference type="InterPro" id="IPR029063">
    <property type="entry name" value="SAM-dependent_MTases_sf"/>
</dbReference>
<organism evidence="1 2">
    <name type="scientific">Halobacteriovorax marinus (strain ATCC BAA-682 / DSM 15412 / SJ)</name>
    <name type="common">Bacteriovorax marinus</name>
    <dbReference type="NCBI Taxonomy" id="862908"/>
    <lineage>
        <taxon>Bacteria</taxon>
        <taxon>Pseudomonadati</taxon>
        <taxon>Bdellovibrionota</taxon>
        <taxon>Bacteriovoracia</taxon>
        <taxon>Bacteriovoracales</taxon>
        <taxon>Halobacteriovoraceae</taxon>
        <taxon>Halobacteriovorax</taxon>
    </lineage>
</organism>
<dbReference type="SUPFAM" id="SSF53335">
    <property type="entry name" value="S-adenosyl-L-methionine-dependent methyltransferases"/>
    <property type="match status" value="1"/>
</dbReference>
<dbReference type="eggNOG" id="COG0500">
    <property type="taxonomic scope" value="Bacteria"/>
</dbReference>
<dbReference type="STRING" id="862908.BMS_2276"/>
<evidence type="ECO:0000313" key="1">
    <source>
        <dbReference type="EMBL" id="CBW27078.1"/>
    </source>
</evidence>
<evidence type="ECO:0000313" key="2">
    <source>
        <dbReference type="Proteomes" id="UP000008963"/>
    </source>
</evidence>
<dbReference type="EMBL" id="FQ312005">
    <property type="protein sequence ID" value="CBW27078.1"/>
    <property type="molecule type" value="Genomic_DNA"/>
</dbReference>
<protein>
    <recommendedName>
        <fullName evidence="3">Methyltransferase domain-containing protein</fullName>
    </recommendedName>
</protein>
<dbReference type="Gene3D" id="3.40.50.150">
    <property type="entry name" value="Vaccinia Virus protein VP39"/>
    <property type="match status" value="1"/>
</dbReference>
<proteinExistence type="predicted"/>
<dbReference type="PATRIC" id="fig|862908.3.peg.2167"/>
<sequence>MTVKKGSDGFSKEYWEVNYSNPDEMDGIGNATNHARYIKATMDLDFVDISSVVDLGFGLGHLFEAVMKEFIPYRALGIEPSKFVYDQVKERGIAPVESTKLKLLNTDLLSWCKDEKFSKHFDLGICTSVFQYLSDEEVREVLPVLSKRVKYLYFSVPTNKELDRQIEDLEFKDEYAIRRSRSWYQKEIKKHFTFVSSRILESKHHFQEENTFFTDLLFRF</sequence>
<evidence type="ECO:0008006" key="3">
    <source>
        <dbReference type="Google" id="ProtNLM"/>
    </source>
</evidence>
<dbReference type="KEGG" id="bmx:BMS_2276"/>
<dbReference type="AlphaFoldDB" id="E1X4A6"/>
<dbReference type="Proteomes" id="UP000008963">
    <property type="component" value="Chromosome"/>
</dbReference>
<dbReference type="RefSeq" id="WP_014244855.1">
    <property type="nucleotide sequence ID" value="NC_016620.1"/>
</dbReference>